<evidence type="ECO:0000313" key="2">
    <source>
        <dbReference type="EMBL" id="CAF1554127.1"/>
    </source>
</evidence>
<name>A0A815X7Y5_ADIRI</name>
<accession>A0A815X7Y5</accession>
<proteinExistence type="predicted"/>
<evidence type="ECO:0000313" key="3">
    <source>
        <dbReference type="Proteomes" id="UP000663852"/>
    </source>
</evidence>
<protein>
    <submittedName>
        <fullName evidence="2">Uncharacterized protein</fullName>
    </submittedName>
</protein>
<comment type="caution">
    <text evidence="2">The sequence shown here is derived from an EMBL/GenBank/DDBJ whole genome shotgun (WGS) entry which is preliminary data.</text>
</comment>
<dbReference type="OrthoDB" id="10540048at2759"/>
<sequence length="117" mass="12837">MASGSDQASDASSATVASDDPPAVLWTPTTIANSKAICSSTVKKSGDSTFNFICHVKRHHMNEYTTWLDKLALKEEKILSQKPDIKTAMTSPRGTRHSSDHSRQIELSRVVTHDLII</sequence>
<feature type="compositionally biased region" description="Low complexity" evidence="1">
    <location>
        <begin position="1"/>
        <end position="23"/>
    </location>
</feature>
<gene>
    <name evidence="2" type="ORF">EDS130_LOCUS46202</name>
</gene>
<reference evidence="2" key="1">
    <citation type="submission" date="2021-02" db="EMBL/GenBank/DDBJ databases">
        <authorList>
            <person name="Nowell W R."/>
        </authorList>
    </citation>
    <scope>NUCLEOTIDE SEQUENCE</scope>
</reference>
<organism evidence="2 3">
    <name type="scientific">Adineta ricciae</name>
    <name type="common">Rotifer</name>
    <dbReference type="NCBI Taxonomy" id="249248"/>
    <lineage>
        <taxon>Eukaryota</taxon>
        <taxon>Metazoa</taxon>
        <taxon>Spiralia</taxon>
        <taxon>Gnathifera</taxon>
        <taxon>Rotifera</taxon>
        <taxon>Eurotatoria</taxon>
        <taxon>Bdelloidea</taxon>
        <taxon>Adinetida</taxon>
        <taxon>Adinetidae</taxon>
        <taxon>Adineta</taxon>
    </lineage>
</organism>
<dbReference type="AlphaFoldDB" id="A0A815X7Y5"/>
<feature type="region of interest" description="Disordered" evidence="1">
    <location>
        <begin position="1"/>
        <end position="24"/>
    </location>
</feature>
<dbReference type="Proteomes" id="UP000663852">
    <property type="component" value="Unassembled WGS sequence"/>
</dbReference>
<dbReference type="EMBL" id="CAJNOJ010001698">
    <property type="protein sequence ID" value="CAF1554127.1"/>
    <property type="molecule type" value="Genomic_DNA"/>
</dbReference>
<evidence type="ECO:0000256" key="1">
    <source>
        <dbReference type="SAM" id="MobiDB-lite"/>
    </source>
</evidence>